<dbReference type="InterPro" id="IPR036388">
    <property type="entry name" value="WH-like_DNA-bd_sf"/>
</dbReference>
<gene>
    <name evidence="1" type="ORF">GWK48_03375</name>
</gene>
<keyword evidence="2" id="KW-1185">Reference proteome</keyword>
<reference evidence="1 2" key="1">
    <citation type="submission" date="2020-02" db="EMBL/GenBank/DDBJ databases">
        <title>Comparative genome analysis reveals the metabolism and evolution of the thermophilic archaeal genus Metallosphaera.</title>
        <authorList>
            <person name="Jiang C."/>
        </authorList>
    </citation>
    <scope>NUCLEOTIDE SEQUENCE [LARGE SCALE GENOMIC DNA]</scope>
    <source>
        <strain evidence="1 2">Ric-A</strain>
    </source>
</reference>
<dbReference type="KEGG" id="mten:GWK48_03375"/>
<dbReference type="EMBL" id="CP049074">
    <property type="protein sequence ID" value="QKQ99560.1"/>
    <property type="molecule type" value="Genomic_DNA"/>
</dbReference>
<dbReference type="InterPro" id="IPR036390">
    <property type="entry name" value="WH_DNA-bd_sf"/>
</dbReference>
<dbReference type="GeneID" id="55640958"/>
<protein>
    <submittedName>
        <fullName evidence="1">Winged helix-turn-helix transcriptional regulator</fullName>
    </submittedName>
</protein>
<organism evidence="1 2">
    <name type="scientific">Metallosphaera tengchongensis</name>
    <dbReference type="NCBI Taxonomy" id="1532350"/>
    <lineage>
        <taxon>Archaea</taxon>
        <taxon>Thermoproteota</taxon>
        <taxon>Thermoprotei</taxon>
        <taxon>Sulfolobales</taxon>
        <taxon>Sulfolobaceae</taxon>
        <taxon>Metallosphaera</taxon>
    </lineage>
</organism>
<dbReference type="Pfam" id="PF13412">
    <property type="entry name" value="HTH_24"/>
    <property type="match status" value="1"/>
</dbReference>
<dbReference type="Gene3D" id="1.10.10.10">
    <property type="entry name" value="Winged helix-like DNA-binding domain superfamily/Winged helix DNA-binding domain"/>
    <property type="match status" value="1"/>
</dbReference>
<evidence type="ECO:0000313" key="1">
    <source>
        <dbReference type="EMBL" id="QKQ99560.1"/>
    </source>
</evidence>
<dbReference type="RefSeq" id="WP_174629612.1">
    <property type="nucleotide sequence ID" value="NZ_CP049074.1"/>
</dbReference>
<dbReference type="OrthoDB" id="34506at2157"/>
<dbReference type="Proteomes" id="UP000509301">
    <property type="component" value="Chromosome"/>
</dbReference>
<dbReference type="SUPFAM" id="SSF46785">
    <property type="entry name" value="Winged helix' DNA-binding domain"/>
    <property type="match status" value="1"/>
</dbReference>
<sequence>MITEKSLYKLRILYILLKYGDLSISNLARKSGIRFNTVKEEVEELERDGLVEILESKRVKIVKINLTNRKVIILRNLIEELEDI</sequence>
<name>A0A6N0NWR8_9CREN</name>
<evidence type="ECO:0000313" key="2">
    <source>
        <dbReference type="Proteomes" id="UP000509301"/>
    </source>
</evidence>
<proteinExistence type="predicted"/>
<dbReference type="AlphaFoldDB" id="A0A6N0NWR8"/>
<accession>A0A6N0NWR8</accession>